<evidence type="ECO:0000256" key="8">
    <source>
        <dbReference type="SAM" id="Phobius"/>
    </source>
</evidence>
<reference evidence="10 13" key="2">
    <citation type="submission" date="2019-12" db="EMBL/GenBank/DDBJ databases">
        <title>Draft genome sequence of Labilibaculum sp. strain 44 isolated from deep waters of Black Sea.</title>
        <authorList>
            <person name="Yadav S."/>
            <person name="Villanueva L."/>
        </authorList>
    </citation>
    <scope>NUCLEOTIDE SEQUENCE [LARGE SCALE GENOMIC DNA]</scope>
    <source>
        <strain evidence="10 13">44</strain>
    </source>
</reference>
<dbReference type="Pfam" id="PF07715">
    <property type="entry name" value="Plug"/>
    <property type="match status" value="1"/>
</dbReference>
<keyword evidence="5 7" id="KW-0472">Membrane</keyword>
<dbReference type="InterPro" id="IPR039426">
    <property type="entry name" value="TonB-dep_rcpt-like"/>
</dbReference>
<dbReference type="NCBIfam" id="TIGR04057">
    <property type="entry name" value="SusC_RagA_signa"/>
    <property type="match status" value="1"/>
</dbReference>
<sequence>MKKCYLRNLHSSLANPLGLGSKIGIFTLLCVMMVLPFSANANVNSLTEGNSSVSATQQVVTGVITEDSGMSLPGVSVVVKGTTIGTVTDIDGKFEITVPESTSILVFSFVGMQTQEITVGSQSVINLVMATDALQVDEVIVTALGIKREKKALGYAVQDVKADELTQGGNSDLVSSLQGKVAGVQINQSGGGVGGTSRIEIRGASSLSGNNEPLWVVDGVPFDNGNSREGDIWGGTSRAGGAFDLNPNDIESVSVLKGPNAAALYGERGGNGVVLVTTKKGARGKGLGISYSGGFTVSEAAYMLDLQDKYGQGSNGVYDKNGTSSWGPEMKGQMLESWTGETIAYEGQKDRLKDFTRTGTTQKHNVSLTGGNEEGAYRVSLGKDIMNGIYEDHKVEKLTFDLRADYDINKWLNIDTKVSFFNTKGNERPEIGNYSYVSYYNTMPMNIRNQDLAPGYDILAGQHVEKLYKAPSANLRNPYFLQAQTTNYDEKNRTFGYISANLKLTSDLKAKFKYGMDFYQFSAVEGYMYADNVDKATRPNYNPSQTNFKEENYEFLLSYNKEINQDFTIGINVGANNMKRHFDELKATSGKLSSEGDFFLAAGSNINAEERIEESEVRSIYGFGQLAYKNMLFLDFTARNDWSSTLTAANAEFDNSYFYPSVSLSGIVSEMTELPEWISFAKVRGSWAQVGKATDAYATSQLYKLRGWNYDLTVGDVPSVAVVKDLKPEISTSWELGLDLRILNNRVGLDFTYYNEETKNQILKVEAIQSSGFEYALINAGLITNKGFEVMLTTVPVKHKDLKVGLDFNFAKNEGILNKLTDDVERHDFGGGVLGLPGKKLGVITGSVYERDDSGNIIVDGDGLMKVAQGTDHILGNIQPDWTGSINLSVDYKGLFLSALVSVQEGGDILSSSEQGATSSGTAKRTDENNRMSLFVDGVTVDGGANHVMVSAEEYWRQLSKVSEEFVYDASYMKLKEVAIGYNLPKSLLSKIPNNPVKTARISLVGRNLFYFYKDTPGTAPDASAYSSSFAAQAFDFSPVPATRTYGFSLNVGF</sequence>
<dbReference type="EMBL" id="QTZN02000028">
    <property type="protein sequence ID" value="MVB07797.1"/>
    <property type="molecule type" value="Genomic_DNA"/>
</dbReference>
<evidence type="ECO:0000259" key="9">
    <source>
        <dbReference type="Pfam" id="PF07715"/>
    </source>
</evidence>
<dbReference type="AlphaFoldDB" id="A0A7M4D7G3"/>
<proteinExistence type="inferred from homology"/>
<dbReference type="InterPro" id="IPR012910">
    <property type="entry name" value="Plug_dom"/>
</dbReference>
<comment type="subcellular location">
    <subcellularLocation>
        <location evidence="1 7">Cell outer membrane</location>
        <topology evidence="1 7">Multi-pass membrane protein</topology>
    </subcellularLocation>
</comment>
<dbReference type="InterPro" id="IPR037066">
    <property type="entry name" value="Plug_dom_sf"/>
</dbReference>
<gene>
    <name evidence="11" type="ORF">DWB62_012270</name>
    <name evidence="10" type="ORF">GNY23_12270</name>
</gene>
<evidence type="ECO:0000313" key="13">
    <source>
        <dbReference type="Proteomes" id="UP000462449"/>
    </source>
</evidence>
<comment type="caution">
    <text evidence="10">The sequence shown here is derived from an EMBL/GenBank/DDBJ whole genome shotgun (WGS) entry which is preliminary data.</text>
</comment>
<keyword evidence="6 7" id="KW-0998">Cell outer membrane</keyword>
<dbReference type="RefSeq" id="WP_156196195.1">
    <property type="nucleotide sequence ID" value="NZ_QTZN02000028.1"/>
</dbReference>
<evidence type="ECO:0000313" key="12">
    <source>
        <dbReference type="Proteomes" id="UP000285951"/>
    </source>
</evidence>
<keyword evidence="3 7" id="KW-1134">Transmembrane beta strand</keyword>
<evidence type="ECO:0000256" key="4">
    <source>
        <dbReference type="ARBA" id="ARBA00022692"/>
    </source>
</evidence>
<feature type="transmembrane region" description="Helical" evidence="8">
    <location>
        <begin position="12"/>
        <end position="35"/>
    </location>
</feature>
<comment type="similarity">
    <text evidence="7">Belongs to the TonB-dependent receptor family.</text>
</comment>
<accession>A0A7M4D7G3</accession>
<feature type="domain" description="TonB-dependent receptor plug" evidence="9">
    <location>
        <begin position="151"/>
        <end position="273"/>
    </location>
</feature>
<evidence type="ECO:0000256" key="5">
    <source>
        <dbReference type="ARBA" id="ARBA00023136"/>
    </source>
</evidence>
<dbReference type="InterPro" id="IPR008969">
    <property type="entry name" value="CarboxyPept-like_regulatory"/>
</dbReference>
<evidence type="ECO:0000256" key="3">
    <source>
        <dbReference type="ARBA" id="ARBA00022452"/>
    </source>
</evidence>
<evidence type="ECO:0000256" key="6">
    <source>
        <dbReference type="ARBA" id="ARBA00023237"/>
    </source>
</evidence>
<protein>
    <submittedName>
        <fullName evidence="10">SusC/RagA family TonB-linked outer membrane protein</fullName>
    </submittedName>
</protein>
<dbReference type="Gene3D" id="2.170.130.10">
    <property type="entry name" value="TonB-dependent receptor, plug domain"/>
    <property type="match status" value="1"/>
</dbReference>
<dbReference type="Gene3D" id="2.60.40.1120">
    <property type="entry name" value="Carboxypeptidase-like, regulatory domain"/>
    <property type="match status" value="1"/>
</dbReference>
<dbReference type="OrthoDB" id="9768177at2"/>
<evidence type="ECO:0000313" key="11">
    <source>
        <dbReference type="EMBL" id="MVB07797.1"/>
    </source>
</evidence>
<dbReference type="SUPFAM" id="SSF56935">
    <property type="entry name" value="Porins"/>
    <property type="match status" value="1"/>
</dbReference>
<keyword evidence="4 7" id="KW-0812">Transmembrane</keyword>
<dbReference type="Proteomes" id="UP000462449">
    <property type="component" value="Unassembled WGS sequence"/>
</dbReference>
<keyword evidence="2 7" id="KW-0813">Transport</keyword>
<reference evidence="11 12" key="1">
    <citation type="submission" date="2019-11" db="EMBL/GenBank/DDBJ databases">
        <title>Draft genome sequence of Labilibaculum sp. strain SYP isolated from Black Sea.</title>
        <authorList>
            <person name="Yadav S."/>
            <person name="Villanueva L."/>
        </authorList>
    </citation>
    <scope>NUCLEOTIDE SEQUENCE [LARGE SCALE GENOMIC DNA]</scope>
    <source>
        <strain evidence="11 12">44</strain>
    </source>
</reference>
<dbReference type="EMBL" id="WOTW01000028">
    <property type="protein sequence ID" value="MUP38592.1"/>
    <property type="molecule type" value="Genomic_DNA"/>
</dbReference>
<evidence type="ECO:0000256" key="7">
    <source>
        <dbReference type="PROSITE-ProRule" id="PRU01360"/>
    </source>
</evidence>
<evidence type="ECO:0000256" key="2">
    <source>
        <dbReference type="ARBA" id="ARBA00022448"/>
    </source>
</evidence>
<dbReference type="Proteomes" id="UP000285951">
    <property type="component" value="Unassembled WGS sequence"/>
</dbReference>
<dbReference type="PROSITE" id="PS52016">
    <property type="entry name" value="TONB_DEPENDENT_REC_3"/>
    <property type="match status" value="1"/>
</dbReference>
<dbReference type="InterPro" id="IPR023996">
    <property type="entry name" value="TonB-dep_OMP_SusC/RagA"/>
</dbReference>
<evidence type="ECO:0000313" key="10">
    <source>
        <dbReference type="EMBL" id="MUP38592.1"/>
    </source>
</evidence>
<dbReference type="GO" id="GO:0009279">
    <property type="term" value="C:cell outer membrane"/>
    <property type="evidence" value="ECO:0007669"/>
    <property type="project" value="UniProtKB-SubCell"/>
</dbReference>
<dbReference type="NCBIfam" id="TIGR04056">
    <property type="entry name" value="OMP_RagA_SusC"/>
    <property type="match status" value="1"/>
</dbReference>
<dbReference type="Gene3D" id="2.40.170.20">
    <property type="entry name" value="TonB-dependent receptor, beta-barrel domain"/>
    <property type="match status" value="1"/>
</dbReference>
<dbReference type="InterPro" id="IPR036942">
    <property type="entry name" value="Beta-barrel_TonB_sf"/>
</dbReference>
<dbReference type="FunFam" id="2.60.40.1120:FF:000003">
    <property type="entry name" value="Outer membrane protein Omp121"/>
    <property type="match status" value="1"/>
</dbReference>
<dbReference type="SUPFAM" id="SSF49464">
    <property type="entry name" value="Carboxypeptidase regulatory domain-like"/>
    <property type="match status" value="1"/>
</dbReference>
<name>A0A7M4D7G3_9BACT</name>
<dbReference type="InterPro" id="IPR023997">
    <property type="entry name" value="TonB-dep_OMP_SusC/RagA_CS"/>
</dbReference>
<keyword evidence="8" id="KW-1133">Transmembrane helix</keyword>
<evidence type="ECO:0000256" key="1">
    <source>
        <dbReference type="ARBA" id="ARBA00004571"/>
    </source>
</evidence>
<keyword evidence="12" id="KW-1185">Reference proteome</keyword>
<organism evidence="10 13">
    <name type="scientific">Labilibaculum euxinus</name>
    <dbReference type="NCBI Taxonomy" id="2686357"/>
    <lineage>
        <taxon>Bacteria</taxon>
        <taxon>Pseudomonadati</taxon>
        <taxon>Bacteroidota</taxon>
        <taxon>Bacteroidia</taxon>
        <taxon>Marinilabiliales</taxon>
        <taxon>Marinifilaceae</taxon>
        <taxon>Labilibaculum</taxon>
    </lineage>
</organism>
<dbReference type="Pfam" id="PF13715">
    <property type="entry name" value="CarbopepD_reg_2"/>
    <property type="match status" value="1"/>
</dbReference>